<organism evidence="2">
    <name type="scientific">Oppiella nova</name>
    <dbReference type="NCBI Taxonomy" id="334625"/>
    <lineage>
        <taxon>Eukaryota</taxon>
        <taxon>Metazoa</taxon>
        <taxon>Ecdysozoa</taxon>
        <taxon>Arthropoda</taxon>
        <taxon>Chelicerata</taxon>
        <taxon>Arachnida</taxon>
        <taxon>Acari</taxon>
        <taxon>Acariformes</taxon>
        <taxon>Sarcoptiformes</taxon>
        <taxon>Oribatida</taxon>
        <taxon>Brachypylina</taxon>
        <taxon>Oppioidea</taxon>
        <taxon>Oppiidae</taxon>
        <taxon>Oppiella</taxon>
    </lineage>
</organism>
<dbReference type="Gene3D" id="3.40.50.300">
    <property type="entry name" value="P-loop containing nucleotide triphosphate hydrolases"/>
    <property type="match status" value="1"/>
</dbReference>
<evidence type="ECO:0000313" key="2">
    <source>
        <dbReference type="EMBL" id="CAD7638384.1"/>
    </source>
</evidence>
<dbReference type="SUPFAM" id="SSF52540">
    <property type="entry name" value="P-loop containing nucleoside triphosphate hydrolases"/>
    <property type="match status" value="1"/>
</dbReference>
<dbReference type="EMBL" id="OC915052">
    <property type="protein sequence ID" value="CAD7638384.1"/>
    <property type="molecule type" value="Genomic_DNA"/>
</dbReference>
<dbReference type="InterPro" id="IPR027417">
    <property type="entry name" value="P-loop_NTPase"/>
</dbReference>
<dbReference type="EMBL" id="CAJPVJ010000227">
    <property type="protein sequence ID" value="CAG2161771.1"/>
    <property type="molecule type" value="Genomic_DNA"/>
</dbReference>
<dbReference type="PANTHER" id="PTHR10513">
    <property type="entry name" value="DEOXYNUCLEOSIDE KINASE"/>
    <property type="match status" value="1"/>
</dbReference>
<gene>
    <name evidence="2" type="ORF">ONB1V03_LOCUS1373</name>
</gene>
<evidence type="ECO:0000259" key="1">
    <source>
        <dbReference type="Pfam" id="PF01712"/>
    </source>
</evidence>
<sequence length="492" mass="56854">MNYISVDLYKPFQPLANIYKSLLLVSEGRGYRNGFYAVWLVSTLPLIHIVLNDITAQMVKRDVAHVDTIDDLLDDRLTVYTSYWNNKQFNSPGYYNLLPDEFRGKFLKMISKLADVELGDVLTYFTESSTSFYRIMKNIALIANDFEIGNLVSILGAFTTLHLGQPDLLIPITTLCHGANYPFDNITLVWFEWTSASVLRVLPVNWSHPLYILAHLCPHIPRLVRKSSALLSPQLTSQTITSTSMSTITSLPPKSASKSYTTIAIEGNVGSGKTTFLTHLQTFNDDTRRLIQCFAEPIDKWRSVRGVNLFSLLNEDINRWCFPFQSYVQLSMLQMHQTAPTDPEVAIKLMERSLHSARYCFVENLFRRQHLRREEYAILDEWFQWIVRYEPSVGIDLIIYLRTDPEVAFERILRRNRPEEKNLTLDYLKDLHHLHEEWLLGRQDSTFAIPAPVIVIDANQDLAEVKRVYDRHSVDILNGNAFKPIHNVCKQY</sequence>
<dbReference type="GO" id="GO:0019136">
    <property type="term" value="F:deoxynucleoside kinase activity"/>
    <property type="evidence" value="ECO:0007669"/>
    <property type="project" value="TreeGrafter"/>
</dbReference>
<proteinExistence type="predicted"/>
<protein>
    <recommendedName>
        <fullName evidence="1">Deoxynucleoside kinase domain-containing protein</fullName>
    </recommendedName>
</protein>
<dbReference type="CDD" id="cd01673">
    <property type="entry name" value="dNK"/>
    <property type="match status" value="1"/>
</dbReference>
<dbReference type="InterPro" id="IPR031314">
    <property type="entry name" value="DNK_dom"/>
</dbReference>
<dbReference type="PANTHER" id="PTHR10513:SF24">
    <property type="entry name" value="THYMIDINE KINASE 2, MITOCHONDRIAL"/>
    <property type="match status" value="1"/>
</dbReference>
<dbReference type="InterPro" id="IPR050566">
    <property type="entry name" value="Deoxyribonucleoside_kinase"/>
</dbReference>
<dbReference type="Pfam" id="PF01712">
    <property type="entry name" value="dNK"/>
    <property type="match status" value="1"/>
</dbReference>
<feature type="domain" description="Deoxynucleoside kinase" evidence="1">
    <location>
        <begin position="263"/>
        <end position="469"/>
    </location>
</feature>
<reference evidence="2" key="1">
    <citation type="submission" date="2020-11" db="EMBL/GenBank/DDBJ databases">
        <authorList>
            <person name="Tran Van P."/>
        </authorList>
    </citation>
    <scope>NUCLEOTIDE SEQUENCE</scope>
</reference>
<dbReference type="OrthoDB" id="567086at2759"/>
<dbReference type="GO" id="GO:0005739">
    <property type="term" value="C:mitochondrion"/>
    <property type="evidence" value="ECO:0007669"/>
    <property type="project" value="TreeGrafter"/>
</dbReference>
<accession>A0A7R9LB40</accession>
<name>A0A7R9LB40_9ACAR</name>
<dbReference type="Proteomes" id="UP000728032">
    <property type="component" value="Unassembled WGS sequence"/>
</dbReference>
<keyword evidence="3" id="KW-1185">Reference proteome</keyword>
<dbReference type="AlphaFoldDB" id="A0A7R9LB40"/>
<evidence type="ECO:0000313" key="3">
    <source>
        <dbReference type="Proteomes" id="UP000728032"/>
    </source>
</evidence>